<evidence type="ECO:0000256" key="1">
    <source>
        <dbReference type="ARBA" id="ARBA00022690"/>
    </source>
</evidence>
<feature type="compositionally biased region" description="Acidic residues" evidence="4">
    <location>
        <begin position="603"/>
        <end position="619"/>
    </location>
</feature>
<feature type="domain" description="Kazal-like" evidence="6">
    <location>
        <begin position="531"/>
        <end position="584"/>
    </location>
</feature>
<dbReference type="Pfam" id="PF07648">
    <property type="entry name" value="Kazal_2"/>
    <property type="match status" value="3"/>
</dbReference>
<dbReference type="Gene3D" id="3.30.60.30">
    <property type="match status" value="8"/>
</dbReference>
<comment type="caution">
    <text evidence="7">The sequence shown here is derived from an EMBL/GenBank/DDBJ whole genome shotgun (WGS) entry which is preliminary data.</text>
</comment>
<gene>
    <name evidence="7" type="ORF">O3P69_015846</name>
</gene>
<feature type="compositionally biased region" description="Polar residues" evidence="4">
    <location>
        <begin position="460"/>
        <end position="470"/>
    </location>
</feature>
<dbReference type="EMBL" id="JARAKH010000036">
    <property type="protein sequence ID" value="KAK8383674.1"/>
    <property type="molecule type" value="Genomic_DNA"/>
</dbReference>
<dbReference type="PANTHER" id="PTHR10913:SF45">
    <property type="entry name" value="FOLLISTATIN, ISOFORM A-RELATED"/>
    <property type="match status" value="1"/>
</dbReference>
<feature type="compositionally biased region" description="Polar residues" evidence="4">
    <location>
        <begin position="624"/>
        <end position="635"/>
    </location>
</feature>
<evidence type="ECO:0000313" key="7">
    <source>
        <dbReference type="EMBL" id="KAK8383674.1"/>
    </source>
</evidence>
<dbReference type="SUPFAM" id="SSF100895">
    <property type="entry name" value="Kazal-type serine protease inhibitors"/>
    <property type="match status" value="8"/>
</dbReference>
<keyword evidence="8" id="KW-1185">Reference proteome</keyword>
<dbReference type="InterPro" id="IPR036058">
    <property type="entry name" value="Kazal_dom_sf"/>
</dbReference>
<keyword evidence="3" id="KW-1015">Disulfide bond</keyword>
<evidence type="ECO:0000259" key="6">
    <source>
        <dbReference type="PROSITE" id="PS51465"/>
    </source>
</evidence>
<dbReference type="PROSITE" id="PS51465">
    <property type="entry name" value="KAZAL_2"/>
    <property type="match status" value="8"/>
</dbReference>
<protein>
    <recommendedName>
        <fullName evidence="6">Kazal-like domain-containing protein</fullName>
    </recommendedName>
</protein>
<dbReference type="Pfam" id="PF00050">
    <property type="entry name" value="Kazal_1"/>
    <property type="match status" value="5"/>
</dbReference>
<feature type="signal peptide" evidence="5">
    <location>
        <begin position="1"/>
        <end position="24"/>
    </location>
</feature>
<accession>A0AAW0T7Q8</accession>
<evidence type="ECO:0000256" key="4">
    <source>
        <dbReference type="SAM" id="MobiDB-lite"/>
    </source>
</evidence>
<feature type="domain" description="Kazal-like" evidence="6">
    <location>
        <begin position="186"/>
        <end position="242"/>
    </location>
</feature>
<name>A0AAW0T7Q8_SCYPA</name>
<proteinExistence type="predicted"/>
<dbReference type="GO" id="GO:0005576">
    <property type="term" value="C:extracellular region"/>
    <property type="evidence" value="ECO:0007669"/>
    <property type="project" value="TreeGrafter"/>
</dbReference>
<reference evidence="7 8" key="1">
    <citation type="submission" date="2023-03" db="EMBL/GenBank/DDBJ databases">
        <title>High-quality genome of Scylla paramamosain provides insights in environmental adaptation.</title>
        <authorList>
            <person name="Zhang L."/>
        </authorList>
    </citation>
    <scope>NUCLEOTIDE SEQUENCE [LARGE SCALE GENOMIC DNA]</scope>
    <source>
        <strain evidence="7">LZ_2023a</strain>
        <tissue evidence="7">Muscle</tissue>
    </source>
</reference>
<feature type="domain" description="Kazal-like" evidence="6">
    <location>
        <begin position="252"/>
        <end position="308"/>
    </location>
</feature>
<evidence type="ECO:0000256" key="3">
    <source>
        <dbReference type="ARBA" id="ARBA00023157"/>
    </source>
</evidence>
<feature type="domain" description="Kazal-like" evidence="6">
    <location>
        <begin position="52"/>
        <end position="103"/>
    </location>
</feature>
<dbReference type="PANTHER" id="PTHR10913">
    <property type="entry name" value="FOLLISTATIN-RELATED"/>
    <property type="match status" value="1"/>
</dbReference>
<evidence type="ECO:0000256" key="5">
    <source>
        <dbReference type="SAM" id="SignalP"/>
    </source>
</evidence>
<feature type="compositionally biased region" description="Polar residues" evidence="4">
    <location>
        <begin position="36"/>
        <end position="45"/>
    </location>
</feature>
<feature type="chain" id="PRO_5043497413" description="Kazal-like domain-containing protein" evidence="5">
    <location>
        <begin position="25"/>
        <end position="635"/>
    </location>
</feature>
<dbReference type="GO" id="GO:0030154">
    <property type="term" value="P:cell differentiation"/>
    <property type="evidence" value="ECO:0007669"/>
    <property type="project" value="TreeGrafter"/>
</dbReference>
<keyword evidence="2" id="KW-0722">Serine protease inhibitor</keyword>
<feature type="domain" description="Kazal-like" evidence="6">
    <location>
        <begin position="473"/>
        <end position="529"/>
    </location>
</feature>
<organism evidence="7 8">
    <name type="scientific">Scylla paramamosain</name>
    <name type="common">Mud crab</name>
    <dbReference type="NCBI Taxonomy" id="85552"/>
    <lineage>
        <taxon>Eukaryota</taxon>
        <taxon>Metazoa</taxon>
        <taxon>Ecdysozoa</taxon>
        <taxon>Arthropoda</taxon>
        <taxon>Crustacea</taxon>
        <taxon>Multicrustacea</taxon>
        <taxon>Malacostraca</taxon>
        <taxon>Eumalacostraca</taxon>
        <taxon>Eucarida</taxon>
        <taxon>Decapoda</taxon>
        <taxon>Pleocyemata</taxon>
        <taxon>Brachyura</taxon>
        <taxon>Eubrachyura</taxon>
        <taxon>Portunoidea</taxon>
        <taxon>Portunidae</taxon>
        <taxon>Portuninae</taxon>
        <taxon>Scylla</taxon>
    </lineage>
</organism>
<sequence length="635" mass="65519">MGGNKQVAAAVMVVVGLFTLPAHGGVVSFESRAKRQTATQETNLVNGGGAEGGSKPSCPEFCPFDYTPVCGSDGVTYTNPCSLSMVACSKPTLSASYMGPCDPFLTPDPTTTTASPAPTTSPAAGGGADSAGPMCHGVCSAFFAPVCGSDGVTYSNECQLEFAACLLKKTITVVKNSACEEASTTTTPAPTCSQKCTRISFPVCGSDGKTYENVCLLEVADCESRAAGGGSVIVVAEGPCGATTEASPAVPTPEAPSCSKQCTRIFLPVCGSDGKTYNNQCLLEIADCESRAAGGAGVTRVSENACDAPAEVSPPVVPVPEAPSCSKQCTRIFLPVCGSDGKTYNNQCLLEIADCESRAAGGAGVTRVSENACDEMFESLGSGCRRKCPEKYEPVCGSDGQTYDNECVLESTNCGRWARKEQGVYIVDDAPCGAKHGKTEVDSALNIVLASSLSSQQSSPLDANSPSTQLSSSSSSSSCQQACTREFKPLCGSDGVTYSNPCTLEVANCKSRARGEVDVMLEFEGPCVAALPRGPDCVGLCDRMYRPVCGSDGETYNNQCLLEHADCLNPFVSIIVASEGPCATSAPPVAGPAAGLPPSVFPEDSEDSEEKEEEEESEEFASLGSITVTAYQQPA</sequence>
<dbReference type="InterPro" id="IPR002350">
    <property type="entry name" value="Kazal_dom"/>
</dbReference>
<dbReference type="Proteomes" id="UP001487740">
    <property type="component" value="Unassembled WGS sequence"/>
</dbReference>
<dbReference type="AlphaFoldDB" id="A0AAW0T7Q8"/>
<feature type="domain" description="Kazal-like" evidence="6">
    <location>
        <begin position="129"/>
        <end position="181"/>
    </location>
</feature>
<feature type="region of interest" description="Disordered" evidence="4">
    <location>
        <begin position="34"/>
        <end position="54"/>
    </location>
</feature>
<feature type="region of interest" description="Disordered" evidence="4">
    <location>
        <begin position="587"/>
        <end position="635"/>
    </location>
</feature>
<keyword evidence="1" id="KW-0646">Protease inhibitor</keyword>
<keyword evidence="5" id="KW-0732">Signal</keyword>
<feature type="region of interest" description="Disordered" evidence="4">
    <location>
        <begin position="456"/>
        <end position="476"/>
    </location>
</feature>
<evidence type="ECO:0000313" key="8">
    <source>
        <dbReference type="Proteomes" id="UP001487740"/>
    </source>
</evidence>
<feature type="compositionally biased region" description="Low complexity" evidence="4">
    <location>
        <begin position="587"/>
        <end position="598"/>
    </location>
</feature>
<dbReference type="InterPro" id="IPR050653">
    <property type="entry name" value="Prot_Inhib_GrowthFact_Antg"/>
</dbReference>
<dbReference type="CDD" id="cd00104">
    <property type="entry name" value="KAZAL_FS"/>
    <property type="match status" value="8"/>
</dbReference>
<feature type="domain" description="Kazal-like" evidence="6">
    <location>
        <begin position="319"/>
        <end position="375"/>
    </location>
</feature>
<evidence type="ECO:0000256" key="2">
    <source>
        <dbReference type="ARBA" id="ARBA00022900"/>
    </source>
</evidence>
<feature type="domain" description="Kazal-like" evidence="6">
    <location>
        <begin position="378"/>
        <end position="434"/>
    </location>
</feature>
<dbReference type="SMART" id="SM00280">
    <property type="entry name" value="KAZAL"/>
    <property type="match status" value="8"/>
</dbReference>